<protein>
    <submittedName>
        <fullName evidence="2">Uncharacterized protein</fullName>
    </submittedName>
</protein>
<organism evidence="3">
    <name type="scientific">Camponotus floridanus</name>
    <name type="common">Florida carpenter ant</name>
    <dbReference type="NCBI Taxonomy" id="104421"/>
    <lineage>
        <taxon>Eukaryota</taxon>
        <taxon>Metazoa</taxon>
        <taxon>Ecdysozoa</taxon>
        <taxon>Arthropoda</taxon>
        <taxon>Hexapoda</taxon>
        <taxon>Insecta</taxon>
        <taxon>Pterygota</taxon>
        <taxon>Neoptera</taxon>
        <taxon>Endopterygota</taxon>
        <taxon>Hymenoptera</taxon>
        <taxon>Apocrita</taxon>
        <taxon>Aculeata</taxon>
        <taxon>Formicoidea</taxon>
        <taxon>Formicidae</taxon>
        <taxon>Formicinae</taxon>
        <taxon>Camponotus</taxon>
    </lineage>
</organism>
<evidence type="ECO:0000313" key="2">
    <source>
        <dbReference type="EMBL" id="EFN74910.1"/>
    </source>
</evidence>
<dbReference type="OMA" id="DAKINTW"/>
<dbReference type="EMBL" id="GL434441">
    <property type="protein sequence ID" value="EFN74910.1"/>
    <property type="molecule type" value="Genomic_DNA"/>
</dbReference>
<feature type="region of interest" description="Disordered" evidence="1">
    <location>
        <begin position="453"/>
        <end position="475"/>
    </location>
</feature>
<dbReference type="Proteomes" id="UP000000311">
    <property type="component" value="Unassembled WGS sequence"/>
</dbReference>
<dbReference type="OrthoDB" id="7677129at2759"/>
<sequence length="624" mass="70705">MGQTMGRMPETWQGLLEEKDRVLHWSSEVLARVQDNVTNEDTFLMDYDDDKIDAKINTWIKTHQTRVDETFKKFPNAPDTIKNDTVNSGIEKLFEEVQTKMRKDYRNAYNDIKKFNKKVDQLGADERKIHADIQKLEEECAGDVQKFQKKFGPLRVKVFDNLRTGEKMIFQDKKLKTDFTKKYETRITRTGKRGKTTLDPVVGLVGVGSPGDSRDRENMMKQVVLYATLRTPTRRSSHVSSATTIKEAKCIQRIQREIQAIDLNILSEDLTDEERDIRSLVKSRRRLRMGDADKVAQYFINGGPAAGHSHFIKTFNAAYDSDSSTNSFSGVSDENSPENEFHGEKPLNSAISWNTYNSPLYMVPNTGSCPYPTMPGVETPVVGMVNPIVSYVTNGLYDTTGPLVGSILHPFRHARGSPVHHNFHRSNLPGQILYNLFGHHRLFYPHTVHHGGFRNSNNENPESVGQPAGESDDSSTIFKDVPIARNNAAKSVEQNAVTNFLRSAEPAHYPIQTPYIVSANTVYQPMEYQHFNAPYQYTSYPNPLTNLLHPNEYFVQPEYIPQYIPGISDPLISASNPNSYCINTNAEQIEKASTDKIVHSNNEAKQSSNTTKNNISEKENKTKK</sequence>
<name>E1ZV51_CAMFO</name>
<dbReference type="AlphaFoldDB" id="E1ZV51"/>
<accession>E1ZV51</accession>
<dbReference type="InParanoid" id="E1ZV51"/>
<gene>
    <name evidence="2" type="ORF">EAG_09430</name>
</gene>
<feature type="compositionally biased region" description="Basic and acidic residues" evidence="1">
    <location>
        <begin position="615"/>
        <end position="624"/>
    </location>
</feature>
<proteinExistence type="predicted"/>
<evidence type="ECO:0000256" key="1">
    <source>
        <dbReference type="SAM" id="MobiDB-lite"/>
    </source>
</evidence>
<reference evidence="2 3" key="1">
    <citation type="journal article" date="2010" name="Science">
        <title>Genomic comparison of the ants Camponotus floridanus and Harpegnathos saltator.</title>
        <authorList>
            <person name="Bonasio R."/>
            <person name="Zhang G."/>
            <person name="Ye C."/>
            <person name="Mutti N.S."/>
            <person name="Fang X."/>
            <person name="Qin N."/>
            <person name="Donahue G."/>
            <person name="Yang P."/>
            <person name="Li Q."/>
            <person name="Li C."/>
            <person name="Zhang P."/>
            <person name="Huang Z."/>
            <person name="Berger S.L."/>
            <person name="Reinberg D."/>
            <person name="Wang J."/>
            <person name="Liebig J."/>
        </authorList>
    </citation>
    <scope>NUCLEOTIDE SEQUENCE [LARGE SCALE GENOMIC DNA]</scope>
    <source>
        <strain evidence="3">C129</strain>
    </source>
</reference>
<feature type="compositionally biased region" description="Polar residues" evidence="1">
    <location>
        <begin position="599"/>
        <end position="614"/>
    </location>
</feature>
<feature type="region of interest" description="Disordered" evidence="1">
    <location>
        <begin position="592"/>
        <end position="624"/>
    </location>
</feature>
<evidence type="ECO:0000313" key="3">
    <source>
        <dbReference type="Proteomes" id="UP000000311"/>
    </source>
</evidence>
<feature type="compositionally biased region" description="Polar residues" evidence="1">
    <location>
        <begin position="454"/>
        <end position="463"/>
    </location>
</feature>
<keyword evidence="3" id="KW-1185">Reference proteome</keyword>